<dbReference type="PATRIC" id="fig|1449976.3.peg.6308"/>
<reference evidence="5 6" key="1">
    <citation type="journal article" date="2014" name="BMC Genomics">
        <title>Complete genome sequence of producer of the glycopeptide antibiotic Aculeximycin Kutzneria albida DSM 43870T, a representative of minor genus of Pseudonocardiaceae.</title>
        <authorList>
            <person name="Rebets Y."/>
            <person name="Tokovenko B."/>
            <person name="Lushchyk I."/>
            <person name="Ruckert C."/>
            <person name="Zaburannyi N."/>
            <person name="Bechthold A."/>
            <person name="Kalinowski J."/>
            <person name="Luzhetskyy A."/>
        </authorList>
    </citation>
    <scope>NUCLEOTIDE SEQUENCE [LARGE SCALE GENOMIC DNA]</scope>
    <source>
        <strain evidence="5">DSM 43870</strain>
    </source>
</reference>
<proteinExistence type="predicted"/>
<sequence length="638" mass="69060">MGRYGWDCLQQAVQQQAARTPHAPAVTCGADQLSYAELNARANQLARHLLASGLGPERVVVLALPRSVELVVALLAVLKSGAASLVAPADQPAEVRPDRVLSELRLDDPGLLAHPDTDLPARVLPRSAAYLVPPEGVVLEHSALVDHLHWARGHPVYGPLTCGDTVRAEELEITGWPVLPGADTRVHVLDERLRPVPVGTEGQLYASGTGLARGYHGRPAATAARFVACPFGAPGERMYRTGNLVRRTAEGGLEFLDGHGLPVDPHEVAAVAAAHPGVTRALVLGSVCHLVPNEVVLGEFAADPPLTEPEQTWEWQDATVARILSLRPRRVLEIGFDGGLVLGRVAPHCESYWGTEVSPEAIARMRAAVAEDSRLASKVELWQQAADEVDGLPAGFFDTVIVNAVAQRFPSGAYLAAVLTKVVALLAPGGAVFVGDLRNPRLLPAEQPELLVDPDFFAALREQVPDVDSVDLRLKRAVHHGELSRCRYDVVLRKHGVDTVSLREVPVLAVSDLGELAEHLELVRPARVRLSGVDNRRLVDDGIDPERLHELAEGLEYWAATTWSARPDRFDAVLVAREHLGPGVFDDLYLPGPHSGRELTSDPMPWRPTGRLLDSVRAHLRRELPEYMVPTTLVVVSG</sequence>
<evidence type="ECO:0000313" key="5">
    <source>
        <dbReference type="EMBL" id="AHH99647.1"/>
    </source>
</evidence>
<dbReference type="RefSeq" id="WP_025359546.1">
    <property type="nucleotide sequence ID" value="NZ_CP007155.1"/>
</dbReference>
<dbReference type="GO" id="GO:0044550">
    <property type="term" value="P:secondary metabolite biosynthetic process"/>
    <property type="evidence" value="ECO:0007669"/>
    <property type="project" value="TreeGrafter"/>
</dbReference>
<protein>
    <recommendedName>
        <fullName evidence="7">AMP-dependent synthetase/ligase domain-containing protein</fullName>
    </recommendedName>
</protein>
<gene>
    <name evidence="5" type="ORF">KALB_6287</name>
</gene>
<dbReference type="OrthoDB" id="2472181at2"/>
<accession>W5WFR0</accession>
<evidence type="ECO:0000259" key="3">
    <source>
        <dbReference type="Pfam" id="PF00501"/>
    </source>
</evidence>
<feature type="domain" description="AMP-dependent synthetase/ligase" evidence="3">
    <location>
        <begin position="14"/>
        <end position="94"/>
    </location>
</feature>
<dbReference type="GO" id="GO:0031177">
    <property type="term" value="F:phosphopantetheine binding"/>
    <property type="evidence" value="ECO:0007669"/>
    <property type="project" value="TreeGrafter"/>
</dbReference>
<dbReference type="STRING" id="1449976.KALB_6287"/>
<dbReference type="PANTHER" id="PTHR45527">
    <property type="entry name" value="NONRIBOSOMAL PEPTIDE SYNTHETASE"/>
    <property type="match status" value="1"/>
</dbReference>
<dbReference type="GO" id="GO:0005737">
    <property type="term" value="C:cytoplasm"/>
    <property type="evidence" value="ECO:0007669"/>
    <property type="project" value="TreeGrafter"/>
</dbReference>
<dbReference type="PANTHER" id="PTHR45527:SF1">
    <property type="entry name" value="FATTY ACID SYNTHASE"/>
    <property type="match status" value="1"/>
</dbReference>
<dbReference type="InterPro" id="IPR042099">
    <property type="entry name" value="ANL_N_sf"/>
</dbReference>
<keyword evidence="1" id="KW-0596">Phosphopantetheine</keyword>
<dbReference type="Pfam" id="PF00501">
    <property type="entry name" value="AMP-binding"/>
    <property type="match status" value="1"/>
</dbReference>
<evidence type="ECO:0000313" key="6">
    <source>
        <dbReference type="Proteomes" id="UP000019225"/>
    </source>
</evidence>
<dbReference type="HOGENOM" id="CLU_428829_0_0_11"/>
<evidence type="ECO:0000256" key="2">
    <source>
        <dbReference type="ARBA" id="ARBA00022553"/>
    </source>
</evidence>
<dbReference type="Gene3D" id="3.40.50.150">
    <property type="entry name" value="Vaccinia Virus protein VP39"/>
    <property type="match status" value="1"/>
</dbReference>
<dbReference type="GO" id="GO:0043041">
    <property type="term" value="P:amino acid activation for nonribosomal peptide biosynthetic process"/>
    <property type="evidence" value="ECO:0007669"/>
    <property type="project" value="TreeGrafter"/>
</dbReference>
<dbReference type="SUPFAM" id="SSF56801">
    <property type="entry name" value="Acetyl-CoA synthetase-like"/>
    <property type="match status" value="1"/>
</dbReference>
<dbReference type="SUPFAM" id="SSF53335">
    <property type="entry name" value="S-adenosyl-L-methionine-dependent methyltransferases"/>
    <property type="match status" value="1"/>
</dbReference>
<dbReference type="Pfam" id="PF08242">
    <property type="entry name" value="Methyltransf_12"/>
    <property type="match status" value="1"/>
</dbReference>
<keyword evidence="6" id="KW-1185">Reference proteome</keyword>
<dbReference type="AlphaFoldDB" id="W5WFR0"/>
<dbReference type="InterPro" id="IPR000873">
    <property type="entry name" value="AMP-dep_synth/lig_dom"/>
</dbReference>
<name>W5WFR0_9PSEU</name>
<dbReference type="eggNOG" id="COG1020">
    <property type="taxonomic scope" value="Bacteria"/>
</dbReference>
<dbReference type="Proteomes" id="UP000019225">
    <property type="component" value="Chromosome"/>
</dbReference>
<dbReference type="InterPro" id="IPR029063">
    <property type="entry name" value="SAM-dependent_MTases_sf"/>
</dbReference>
<evidence type="ECO:0000259" key="4">
    <source>
        <dbReference type="Pfam" id="PF08242"/>
    </source>
</evidence>
<organism evidence="5 6">
    <name type="scientific">Kutzneria albida DSM 43870</name>
    <dbReference type="NCBI Taxonomy" id="1449976"/>
    <lineage>
        <taxon>Bacteria</taxon>
        <taxon>Bacillati</taxon>
        <taxon>Actinomycetota</taxon>
        <taxon>Actinomycetes</taxon>
        <taxon>Pseudonocardiales</taxon>
        <taxon>Pseudonocardiaceae</taxon>
        <taxon>Kutzneria</taxon>
    </lineage>
</organism>
<feature type="domain" description="Methyltransferase type 12" evidence="4">
    <location>
        <begin position="332"/>
        <end position="431"/>
    </location>
</feature>
<dbReference type="Gene3D" id="3.40.50.980">
    <property type="match status" value="2"/>
</dbReference>
<dbReference type="KEGG" id="kal:KALB_6287"/>
<dbReference type="InterPro" id="IPR013217">
    <property type="entry name" value="Methyltransf_12"/>
</dbReference>
<keyword evidence="2" id="KW-0597">Phosphoprotein</keyword>
<dbReference type="Gene3D" id="3.40.50.12780">
    <property type="entry name" value="N-terminal domain of ligase-like"/>
    <property type="match status" value="1"/>
</dbReference>
<evidence type="ECO:0000256" key="1">
    <source>
        <dbReference type="ARBA" id="ARBA00022450"/>
    </source>
</evidence>
<dbReference type="FunFam" id="2.30.38.10:FF:000001">
    <property type="entry name" value="Non-ribosomal peptide synthetase PvdI"/>
    <property type="match status" value="1"/>
</dbReference>
<dbReference type="CDD" id="cd02440">
    <property type="entry name" value="AdoMet_MTases"/>
    <property type="match status" value="1"/>
</dbReference>
<evidence type="ECO:0008006" key="7">
    <source>
        <dbReference type="Google" id="ProtNLM"/>
    </source>
</evidence>
<dbReference type="EMBL" id="CP007155">
    <property type="protein sequence ID" value="AHH99647.1"/>
    <property type="molecule type" value="Genomic_DNA"/>
</dbReference>